<accession>A0A7Y9FLA3</accession>
<dbReference type="CDD" id="cd17319">
    <property type="entry name" value="MFS_ExuT_GudP_like"/>
    <property type="match status" value="1"/>
</dbReference>
<protein>
    <submittedName>
        <fullName evidence="7">Sugar phosphate permease</fullName>
    </submittedName>
</protein>
<evidence type="ECO:0000256" key="3">
    <source>
        <dbReference type="ARBA" id="ARBA00022989"/>
    </source>
</evidence>
<organism evidence="7 8">
    <name type="scientific">Sphingomonas melonis</name>
    <dbReference type="NCBI Taxonomy" id="152682"/>
    <lineage>
        <taxon>Bacteria</taxon>
        <taxon>Pseudomonadati</taxon>
        <taxon>Pseudomonadota</taxon>
        <taxon>Alphaproteobacteria</taxon>
        <taxon>Sphingomonadales</taxon>
        <taxon>Sphingomonadaceae</taxon>
        <taxon>Sphingomonas</taxon>
    </lineage>
</organism>
<keyword evidence="3 5" id="KW-1133">Transmembrane helix</keyword>
<proteinExistence type="predicted"/>
<feature type="domain" description="Major facilitator superfamily (MFS) profile" evidence="6">
    <location>
        <begin position="21"/>
        <end position="428"/>
    </location>
</feature>
<dbReference type="GO" id="GO:0022857">
    <property type="term" value="F:transmembrane transporter activity"/>
    <property type="evidence" value="ECO:0007669"/>
    <property type="project" value="InterPro"/>
</dbReference>
<dbReference type="AlphaFoldDB" id="A0A7Y9FLA3"/>
<keyword evidence="4 5" id="KW-0472">Membrane</keyword>
<dbReference type="EMBL" id="JACCBY010000001">
    <property type="protein sequence ID" value="NYD89127.1"/>
    <property type="molecule type" value="Genomic_DNA"/>
</dbReference>
<dbReference type="Pfam" id="PF07690">
    <property type="entry name" value="MFS_1"/>
    <property type="match status" value="1"/>
</dbReference>
<dbReference type="PROSITE" id="PS50850">
    <property type="entry name" value="MFS"/>
    <property type="match status" value="1"/>
</dbReference>
<dbReference type="GO" id="GO:0016020">
    <property type="term" value="C:membrane"/>
    <property type="evidence" value="ECO:0007669"/>
    <property type="project" value="UniProtKB-SubCell"/>
</dbReference>
<evidence type="ECO:0000256" key="5">
    <source>
        <dbReference type="SAM" id="Phobius"/>
    </source>
</evidence>
<dbReference type="InterPro" id="IPR011701">
    <property type="entry name" value="MFS"/>
</dbReference>
<reference evidence="7 8" key="1">
    <citation type="submission" date="2020-07" db="EMBL/GenBank/DDBJ databases">
        <authorList>
            <person name="Partida-Martinez L."/>
            <person name="Huntemann M."/>
            <person name="Clum A."/>
            <person name="Wang J."/>
            <person name="Palaniappan K."/>
            <person name="Ritter S."/>
            <person name="Chen I.-M."/>
            <person name="Stamatis D."/>
            <person name="Reddy T."/>
            <person name="O'Malley R."/>
            <person name="Daum C."/>
            <person name="Shapiro N."/>
            <person name="Ivanova N."/>
            <person name="Kyrpides N."/>
            <person name="Woyke T."/>
        </authorList>
    </citation>
    <scope>NUCLEOTIDE SEQUENCE [LARGE SCALE GENOMIC DNA]</scope>
    <source>
        <strain evidence="7 8">AS2.3</strain>
    </source>
</reference>
<evidence type="ECO:0000259" key="6">
    <source>
        <dbReference type="PROSITE" id="PS50850"/>
    </source>
</evidence>
<feature type="transmembrane region" description="Helical" evidence="5">
    <location>
        <begin position="240"/>
        <end position="261"/>
    </location>
</feature>
<evidence type="ECO:0000313" key="8">
    <source>
        <dbReference type="Proteomes" id="UP000517753"/>
    </source>
</evidence>
<feature type="transmembrane region" description="Helical" evidence="5">
    <location>
        <begin position="164"/>
        <end position="190"/>
    </location>
</feature>
<reference evidence="7 8" key="2">
    <citation type="submission" date="2020-08" db="EMBL/GenBank/DDBJ databases">
        <title>The Agave Microbiome: Exploring the role of microbial communities in plant adaptations to desert environments.</title>
        <authorList>
            <person name="Partida-Martinez L.P."/>
        </authorList>
    </citation>
    <scope>NUCLEOTIDE SEQUENCE [LARGE SCALE GENOMIC DNA]</scope>
    <source>
        <strain evidence="7 8">AS2.3</strain>
    </source>
</reference>
<feature type="transmembrane region" description="Helical" evidence="5">
    <location>
        <begin position="52"/>
        <end position="71"/>
    </location>
</feature>
<dbReference type="Gene3D" id="1.20.1250.20">
    <property type="entry name" value="MFS general substrate transporter like domains"/>
    <property type="match status" value="2"/>
</dbReference>
<name>A0A7Y9FLA3_9SPHN</name>
<evidence type="ECO:0000256" key="4">
    <source>
        <dbReference type="ARBA" id="ARBA00023136"/>
    </source>
</evidence>
<dbReference type="Proteomes" id="UP000517753">
    <property type="component" value="Unassembled WGS sequence"/>
</dbReference>
<feature type="transmembrane region" description="Helical" evidence="5">
    <location>
        <begin position="376"/>
        <end position="396"/>
    </location>
</feature>
<gene>
    <name evidence="7" type="ORF">HD841_000896</name>
</gene>
<dbReference type="PANTHER" id="PTHR11662:SF399">
    <property type="entry name" value="FI19708P1-RELATED"/>
    <property type="match status" value="1"/>
</dbReference>
<feature type="transmembrane region" description="Helical" evidence="5">
    <location>
        <begin position="92"/>
        <end position="118"/>
    </location>
</feature>
<dbReference type="SUPFAM" id="SSF103473">
    <property type="entry name" value="MFS general substrate transporter"/>
    <property type="match status" value="1"/>
</dbReference>
<sequence length="438" mass="46592">MVTSGAALKPPKPVGRRRWTIAGLLGIGVIVNYFDRVILTVAAPAIQHDFGIDALTIGLLLGAFGWTYGSLQIPVGMLLDRYGVRRVMTISIVLWAAASFVTSAAIGFGTLFVARLLLGIAEAPAFPANAKAIGYWFPRAERSFATAIFDAAAKFSNVVAIPTVALLVVTFGWRGAFIATGFLSLAYFFVFRQVYRQPTEDARLTDEERSYIASGGATEEGVASTNGTSLLRYLVKRRKVWGLSIGFACYGYAFAFFIFWLPGYLVQEMKMNLLTSATFTMIPWLFATVSDLLVGGWLIDHLVGRGWNETKVRKSIIVAGMVTGLSVIGAGITRDPYWAVTWITLSLSGLAAAAPASWSLPSLIAPKGGAGTIGGIMNFVNSITGIAAPAATGFIVATTGTFSGAFLLAGAILAIGILFFTVVMGDVSPIPEPTPNNI</sequence>
<dbReference type="RefSeq" id="WP_179507634.1">
    <property type="nucleotide sequence ID" value="NZ_JACCBY010000001.1"/>
</dbReference>
<evidence type="ECO:0000256" key="2">
    <source>
        <dbReference type="ARBA" id="ARBA00022692"/>
    </source>
</evidence>
<keyword evidence="2 5" id="KW-0812">Transmembrane</keyword>
<evidence type="ECO:0000313" key="7">
    <source>
        <dbReference type="EMBL" id="NYD89127.1"/>
    </source>
</evidence>
<dbReference type="InterPro" id="IPR036259">
    <property type="entry name" value="MFS_trans_sf"/>
</dbReference>
<comment type="subcellular location">
    <subcellularLocation>
        <location evidence="1">Membrane</location>
        <topology evidence="1">Multi-pass membrane protein</topology>
    </subcellularLocation>
</comment>
<comment type="caution">
    <text evidence="7">The sequence shown here is derived from an EMBL/GenBank/DDBJ whole genome shotgun (WGS) entry which is preliminary data.</text>
</comment>
<dbReference type="InterPro" id="IPR020846">
    <property type="entry name" value="MFS_dom"/>
</dbReference>
<evidence type="ECO:0000256" key="1">
    <source>
        <dbReference type="ARBA" id="ARBA00004141"/>
    </source>
</evidence>
<feature type="transmembrane region" description="Helical" evidence="5">
    <location>
        <begin position="21"/>
        <end position="46"/>
    </location>
</feature>
<dbReference type="PANTHER" id="PTHR11662">
    <property type="entry name" value="SOLUTE CARRIER FAMILY 17"/>
    <property type="match status" value="1"/>
</dbReference>
<dbReference type="InterPro" id="IPR050382">
    <property type="entry name" value="MFS_Na/Anion_cotransporter"/>
</dbReference>
<feature type="transmembrane region" description="Helical" evidence="5">
    <location>
        <begin position="281"/>
        <end position="303"/>
    </location>
</feature>
<keyword evidence="8" id="KW-1185">Reference proteome</keyword>
<feature type="transmembrane region" description="Helical" evidence="5">
    <location>
        <begin position="402"/>
        <end position="423"/>
    </location>
</feature>
<feature type="transmembrane region" description="Helical" evidence="5">
    <location>
        <begin position="339"/>
        <end position="364"/>
    </location>
</feature>